<gene>
    <name evidence="2" type="ORF">S01H4_17080</name>
</gene>
<proteinExistence type="predicted"/>
<name>X0ZLQ6_9ZZZZ</name>
<protein>
    <submittedName>
        <fullName evidence="2">Uncharacterized protein</fullName>
    </submittedName>
</protein>
<evidence type="ECO:0000256" key="1">
    <source>
        <dbReference type="SAM" id="Phobius"/>
    </source>
</evidence>
<reference evidence="2" key="1">
    <citation type="journal article" date="2014" name="Front. Microbiol.">
        <title>High frequency of phylogenetically diverse reductive dehalogenase-homologous genes in deep subseafloor sedimentary metagenomes.</title>
        <authorList>
            <person name="Kawai M."/>
            <person name="Futagami T."/>
            <person name="Toyoda A."/>
            <person name="Takaki Y."/>
            <person name="Nishi S."/>
            <person name="Hori S."/>
            <person name="Arai W."/>
            <person name="Tsubouchi T."/>
            <person name="Morono Y."/>
            <person name="Uchiyama I."/>
            <person name="Ito T."/>
            <person name="Fujiyama A."/>
            <person name="Inagaki F."/>
            <person name="Takami H."/>
        </authorList>
    </citation>
    <scope>NUCLEOTIDE SEQUENCE</scope>
    <source>
        <strain evidence="2">Expedition CK06-06</strain>
    </source>
</reference>
<sequence length="140" mass="16138">CFTFYPVIIITIILTLLFGELNVYNLIIMYFISFIFFIPIILSVVGLTKHRFLKIFSKASNGIGVGLHLVSVFLLPFPLIIKILTLLEINFLVGAIAYIRANRIKKDCSKCDYQGNWDDCPGMKNIRDKLYEHGFRERKS</sequence>
<accession>X0ZLQ6</accession>
<keyword evidence="1" id="KW-1133">Transmembrane helix</keyword>
<feature type="transmembrane region" description="Helical" evidence="1">
    <location>
        <begin position="83"/>
        <end position="101"/>
    </location>
</feature>
<dbReference type="EMBL" id="BART01007512">
    <property type="protein sequence ID" value="GAG58992.1"/>
    <property type="molecule type" value="Genomic_DNA"/>
</dbReference>
<evidence type="ECO:0000313" key="2">
    <source>
        <dbReference type="EMBL" id="GAG58992.1"/>
    </source>
</evidence>
<feature type="transmembrane region" description="Helical" evidence="1">
    <location>
        <begin position="27"/>
        <end position="47"/>
    </location>
</feature>
<keyword evidence="1" id="KW-0472">Membrane</keyword>
<comment type="caution">
    <text evidence="2">The sequence shown here is derived from an EMBL/GenBank/DDBJ whole genome shotgun (WGS) entry which is preliminary data.</text>
</comment>
<dbReference type="AlphaFoldDB" id="X0ZLQ6"/>
<feature type="non-terminal residue" evidence="2">
    <location>
        <position position="1"/>
    </location>
</feature>
<organism evidence="2">
    <name type="scientific">marine sediment metagenome</name>
    <dbReference type="NCBI Taxonomy" id="412755"/>
    <lineage>
        <taxon>unclassified sequences</taxon>
        <taxon>metagenomes</taxon>
        <taxon>ecological metagenomes</taxon>
    </lineage>
</organism>
<keyword evidence="1" id="KW-0812">Transmembrane</keyword>